<dbReference type="AlphaFoldDB" id="A0A814ZNQ3"/>
<proteinExistence type="predicted"/>
<evidence type="ECO:0000313" key="2">
    <source>
        <dbReference type="EMBL" id="CAF1246303.1"/>
    </source>
</evidence>
<protein>
    <recommendedName>
        <fullName evidence="1">F-box domain-containing protein</fullName>
    </recommendedName>
</protein>
<name>A0A814ZNQ3_9BILA</name>
<dbReference type="PROSITE" id="PS50181">
    <property type="entry name" value="FBOX"/>
    <property type="match status" value="1"/>
</dbReference>
<reference evidence="2" key="1">
    <citation type="submission" date="2021-02" db="EMBL/GenBank/DDBJ databases">
        <authorList>
            <person name="Nowell W R."/>
        </authorList>
    </citation>
    <scope>NUCLEOTIDE SEQUENCE</scope>
</reference>
<dbReference type="EMBL" id="CAJNOV010006381">
    <property type="protein sequence ID" value="CAF1246303.1"/>
    <property type="molecule type" value="Genomic_DNA"/>
</dbReference>
<dbReference type="InterPro" id="IPR001810">
    <property type="entry name" value="F-box_dom"/>
</dbReference>
<evidence type="ECO:0000313" key="3">
    <source>
        <dbReference type="EMBL" id="CAF4068593.1"/>
    </source>
</evidence>
<comment type="caution">
    <text evidence="2">The sequence shown here is derived from an EMBL/GenBank/DDBJ whole genome shotgun (WGS) entry which is preliminary data.</text>
</comment>
<evidence type="ECO:0000313" key="4">
    <source>
        <dbReference type="Proteomes" id="UP000663855"/>
    </source>
</evidence>
<accession>A0A814ZNQ3</accession>
<evidence type="ECO:0000259" key="1">
    <source>
        <dbReference type="PROSITE" id="PS50181"/>
    </source>
</evidence>
<dbReference type="EMBL" id="CAJOBH010006866">
    <property type="protein sequence ID" value="CAF4068593.1"/>
    <property type="molecule type" value="Genomic_DNA"/>
</dbReference>
<dbReference type="Proteomes" id="UP000681967">
    <property type="component" value="Unassembled WGS sequence"/>
</dbReference>
<dbReference type="Proteomes" id="UP000663855">
    <property type="component" value="Unassembled WGS sequence"/>
</dbReference>
<feature type="domain" description="F-box" evidence="1">
    <location>
        <begin position="12"/>
        <end position="59"/>
    </location>
</feature>
<sequence length="541" mass="63836">MPKMNIIMKDFCAQLMNLPDEILLMIFKKADRVEILNSMVGINKRIDQILCDPTITGRLTLMRSSASGRIHPLDNVILDRFCCQTLPQIHHHIQWLNLESLTMERILRAAEYPNLCGLGLHRIDYKAMRRLFDNDTDFVRKFKSKISKLAMSIYSDDDDRLQEMMIILFTRVLTVFKNLIYLNMQGSLWFYLDAFRSLSGLVNFSSSTLLELHVQVANFSDCLFLLDGRFNRLRSFHVKISVIVNQQLTIDNKKKLVNLKHFSMILNSGTNGYYEYILPLLYRMSNLETLTLDLVLDMKTAFIDGNRLKTDIIDRFPSLKKFFFYIYSFIKIGNRTNPPSNEDIMRTFVDFNDYEITSCVDYFPTKKKSQCLIYTHPYRKTHYYRITNNFPGGLFKCVEKISLFDERPFEHEFFIRLAKSFPLLRRLELSNMTPQNNKKSQEANNDNRRFESIEYPHMTELSLVSIHDDYLEQFLDHTKACLANNIKLYIFYENLQTGTRNFTNDATRINCGRLEYLYLFNVRNYSKPCSAYFPNLKAVYY</sequence>
<gene>
    <name evidence="3" type="ORF">BYL167_LOCUS17382</name>
    <name evidence="2" type="ORF">CJN711_LOCUS14258</name>
</gene>
<organism evidence="2 4">
    <name type="scientific">Rotaria magnacalcarata</name>
    <dbReference type="NCBI Taxonomy" id="392030"/>
    <lineage>
        <taxon>Eukaryota</taxon>
        <taxon>Metazoa</taxon>
        <taxon>Spiralia</taxon>
        <taxon>Gnathifera</taxon>
        <taxon>Rotifera</taxon>
        <taxon>Eurotatoria</taxon>
        <taxon>Bdelloidea</taxon>
        <taxon>Philodinida</taxon>
        <taxon>Philodinidae</taxon>
        <taxon>Rotaria</taxon>
    </lineage>
</organism>